<dbReference type="InterPro" id="IPR000801">
    <property type="entry name" value="Esterase-like"/>
</dbReference>
<comment type="caution">
    <text evidence="2">The sequence shown here is derived from an EMBL/GenBank/DDBJ whole genome shotgun (WGS) entry which is preliminary data.</text>
</comment>
<dbReference type="InterPro" id="IPR050583">
    <property type="entry name" value="Mycobacterial_A85_antigen"/>
</dbReference>
<protein>
    <submittedName>
        <fullName evidence="2">Esterase</fullName>
    </submittedName>
</protein>
<feature type="signal peptide" evidence="1">
    <location>
        <begin position="1"/>
        <end position="23"/>
    </location>
</feature>
<dbReference type="AlphaFoldDB" id="A0A178HMK6"/>
<evidence type="ECO:0000256" key="1">
    <source>
        <dbReference type="SAM" id="SignalP"/>
    </source>
</evidence>
<organism evidence="2 3">
    <name type="scientific">Devosia elaeis</name>
    <dbReference type="NCBI Taxonomy" id="1770058"/>
    <lineage>
        <taxon>Bacteria</taxon>
        <taxon>Pseudomonadati</taxon>
        <taxon>Pseudomonadota</taxon>
        <taxon>Alphaproteobacteria</taxon>
        <taxon>Hyphomicrobiales</taxon>
        <taxon>Devosiaceae</taxon>
        <taxon>Devosia</taxon>
    </lineage>
</organism>
<dbReference type="OrthoDB" id="9784036at2"/>
<keyword evidence="1" id="KW-0732">Signal</keyword>
<reference evidence="2 3" key="1">
    <citation type="submission" date="2016-03" db="EMBL/GenBank/DDBJ databases">
        <title>Genome sequencing of Devosia sp. S37.</title>
        <authorList>
            <person name="Mohd Nor M."/>
        </authorList>
    </citation>
    <scope>NUCLEOTIDE SEQUENCE [LARGE SCALE GENOMIC DNA]</scope>
    <source>
        <strain evidence="2 3">S37</strain>
    </source>
</reference>
<dbReference type="PANTHER" id="PTHR48098:SF1">
    <property type="entry name" value="DIACYLGLYCEROL ACYLTRANSFERASE_MYCOLYLTRANSFERASE AG85A"/>
    <property type="match status" value="1"/>
</dbReference>
<keyword evidence="3" id="KW-1185">Reference proteome</keyword>
<dbReference type="RefSeq" id="WP_067459488.1">
    <property type="nucleotide sequence ID" value="NZ_LVVY01000126.1"/>
</dbReference>
<dbReference type="InterPro" id="IPR029058">
    <property type="entry name" value="AB_hydrolase_fold"/>
</dbReference>
<dbReference type="GO" id="GO:0016747">
    <property type="term" value="F:acyltransferase activity, transferring groups other than amino-acyl groups"/>
    <property type="evidence" value="ECO:0007669"/>
    <property type="project" value="TreeGrafter"/>
</dbReference>
<dbReference type="SUPFAM" id="SSF53474">
    <property type="entry name" value="alpha/beta-Hydrolases"/>
    <property type="match status" value="1"/>
</dbReference>
<name>A0A178HMK6_9HYPH</name>
<proteinExistence type="predicted"/>
<dbReference type="Pfam" id="PF00756">
    <property type="entry name" value="Esterase"/>
    <property type="match status" value="1"/>
</dbReference>
<dbReference type="Gene3D" id="3.40.50.1820">
    <property type="entry name" value="alpha/beta hydrolase"/>
    <property type="match status" value="1"/>
</dbReference>
<gene>
    <name evidence="2" type="ORF">A3840_16645</name>
</gene>
<evidence type="ECO:0000313" key="3">
    <source>
        <dbReference type="Proteomes" id="UP000078389"/>
    </source>
</evidence>
<dbReference type="PANTHER" id="PTHR48098">
    <property type="entry name" value="ENTEROCHELIN ESTERASE-RELATED"/>
    <property type="match status" value="1"/>
</dbReference>
<dbReference type="EMBL" id="LVVY01000126">
    <property type="protein sequence ID" value="OAM74112.1"/>
    <property type="molecule type" value="Genomic_DNA"/>
</dbReference>
<dbReference type="STRING" id="1770058.A3840_16645"/>
<dbReference type="Proteomes" id="UP000078389">
    <property type="component" value="Unassembled WGS sequence"/>
</dbReference>
<feature type="chain" id="PRO_5008088125" evidence="1">
    <location>
        <begin position="24"/>
        <end position="353"/>
    </location>
</feature>
<accession>A0A178HMK6</accession>
<evidence type="ECO:0000313" key="2">
    <source>
        <dbReference type="EMBL" id="OAM74112.1"/>
    </source>
</evidence>
<sequence>MKRYRSLALAMIMSAALSLPAIAQVTTKQPDKVEGALPAKVEQISVHSPAIEGNLMGESAERDVFVVLPPGYEDDPDKRYPVVYALHGYWIGAEQWMQEVHAPQTIEGAFAKGTPEMIVVFPTSWNRYYGSMYSSSRTTGNFEHFIAKDLVAYIDENYRTIPERESRGLVGHSMGGYGATRIGMKHADVFSALYVMSAGGGVSTGPAPLSAEAIAEIAAMTGPDDAEDISTEARSTLARAAAWSPNPNNPPLYLDLPYDGDELNEAVAAKWAANNSVTLLDQYVDQFERYAAIAIDVGDDDRAAVGARQLSEALAAYEIEHSFDLYEGDHTSELGFRLQDHVLPFFGEHLAFE</sequence>